<keyword evidence="3" id="KW-1185">Reference proteome</keyword>
<dbReference type="InterPro" id="IPR029058">
    <property type="entry name" value="AB_hydrolase_fold"/>
</dbReference>
<gene>
    <name evidence="2" type="ORF">SAMN05192558_11239</name>
</gene>
<accession>A0A1H0USS9</accession>
<dbReference type="EMBL" id="FNJB01000012">
    <property type="protein sequence ID" value="SDP69165.1"/>
    <property type="molecule type" value="Genomic_DNA"/>
</dbReference>
<feature type="domain" description="AB hydrolase-1" evidence="1">
    <location>
        <begin position="27"/>
        <end position="152"/>
    </location>
</feature>
<organism evidence="2 3">
    <name type="scientific">Actinokineospora alba</name>
    <dbReference type="NCBI Taxonomy" id="504798"/>
    <lineage>
        <taxon>Bacteria</taxon>
        <taxon>Bacillati</taxon>
        <taxon>Actinomycetota</taxon>
        <taxon>Actinomycetes</taxon>
        <taxon>Pseudonocardiales</taxon>
        <taxon>Pseudonocardiaceae</taxon>
        <taxon>Actinokineospora</taxon>
    </lineage>
</organism>
<dbReference type="Gene3D" id="3.40.50.1820">
    <property type="entry name" value="alpha/beta hydrolase"/>
    <property type="match status" value="1"/>
</dbReference>
<evidence type="ECO:0000313" key="2">
    <source>
        <dbReference type="EMBL" id="SDP69165.1"/>
    </source>
</evidence>
<protein>
    <submittedName>
        <fullName evidence="2">Pimeloyl-ACP methyl ester carboxylesterase</fullName>
    </submittedName>
</protein>
<dbReference type="Proteomes" id="UP000199651">
    <property type="component" value="Unassembled WGS sequence"/>
</dbReference>
<dbReference type="GO" id="GO:0003824">
    <property type="term" value="F:catalytic activity"/>
    <property type="evidence" value="ECO:0007669"/>
    <property type="project" value="UniProtKB-ARBA"/>
</dbReference>
<dbReference type="PANTHER" id="PTHR43194:SF2">
    <property type="entry name" value="PEROXISOMAL MEMBRANE PROTEIN LPX1"/>
    <property type="match status" value="1"/>
</dbReference>
<dbReference type="InterPro" id="IPR000073">
    <property type="entry name" value="AB_hydrolase_1"/>
</dbReference>
<sequence length="273" mass="29826">MGMIQANGIRTHYQLMPAKNPTTPRPPTVVFVHGLGYDSLASFYLTLAAPVSQAGINVITYDLRAHGRSDRPVSGYRVDDFVEDLRALLDETGVEGPVYLVGNSFGGTIAFSFAERYPSRVRSIVAIEAEPATHEWSRKIGGTLTNVVDWMEDPQVLAWLEETYGAHHARLSKVASAVIRATTIVEEVPQGPLLDAEALRGIRCPVLSIVGSEGFQSDNLLAVQSSLPDCRTEVIDGQNHSVLVERHRTVRTLLLDWIEEIEAIPAEVEVGAA</sequence>
<proteinExistence type="predicted"/>
<dbReference type="STRING" id="504798.SAMN05421871_107365"/>
<name>A0A1H0USS9_9PSEU</name>
<evidence type="ECO:0000259" key="1">
    <source>
        <dbReference type="Pfam" id="PF00561"/>
    </source>
</evidence>
<dbReference type="InterPro" id="IPR050228">
    <property type="entry name" value="Carboxylesterase_BioH"/>
</dbReference>
<dbReference type="PRINTS" id="PR00111">
    <property type="entry name" value="ABHYDROLASE"/>
</dbReference>
<dbReference type="AlphaFoldDB" id="A0A1H0USS9"/>
<dbReference type="PANTHER" id="PTHR43194">
    <property type="entry name" value="HYDROLASE ALPHA/BETA FOLD FAMILY"/>
    <property type="match status" value="1"/>
</dbReference>
<dbReference type="Pfam" id="PF00561">
    <property type="entry name" value="Abhydrolase_1"/>
    <property type="match status" value="1"/>
</dbReference>
<evidence type="ECO:0000313" key="3">
    <source>
        <dbReference type="Proteomes" id="UP000199651"/>
    </source>
</evidence>
<reference evidence="3" key="1">
    <citation type="submission" date="2016-10" db="EMBL/GenBank/DDBJ databases">
        <authorList>
            <person name="Varghese N."/>
            <person name="Submissions S."/>
        </authorList>
    </citation>
    <scope>NUCLEOTIDE SEQUENCE [LARGE SCALE GENOMIC DNA]</scope>
    <source>
        <strain evidence="3">IBRC-M 10655</strain>
    </source>
</reference>
<dbReference type="SUPFAM" id="SSF53474">
    <property type="entry name" value="alpha/beta-Hydrolases"/>
    <property type="match status" value="1"/>
</dbReference>